<feature type="transmembrane region" description="Helical" evidence="8">
    <location>
        <begin position="461"/>
        <end position="491"/>
    </location>
</feature>
<feature type="compositionally biased region" description="Low complexity" evidence="7">
    <location>
        <begin position="95"/>
        <end position="104"/>
    </location>
</feature>
<evidence type="ECO:0000313" key="9">
    <source>
        <dbReference type="EMBL" id="KLO38529.1"/>
    </source>
</evidence>
<evidence type="ECO:0000256" key="4">
    <source>
        <dbReference type="ARBA" id="ARBA00022989"/>
    </source>
</evidence>
<evidence type="ECO:0000256" key="5">
    <source>
        <dbReference type="ARBA" id="ARBA00023136"/>
    </source>
</evidence>
<dbReference type="PANTHER" id="PTHR23513:SF18">
    <property type="entry name" value="INTEGRAL MEMBRANE PROTEIN"/>
    <property type="match status" value="1"/>
</dbReference>
<evidence type="ECO:0000256" key="1">
    <source>
        <dbReference type="ARBA" id="ARBA00004651"/>
    </source>
</evidence>
<evidence type="ECO:0000313" key="10">
    <source>
        <dbReference type="Proteomes" id="UP000036334"/>
    </source>
</evidence>
<feature type="transmembrane region" description="Helical" evidence="8">
    <location>
        <begin position="255"/>
        <end position="274"/>
    </location>
</feature>
<protein>
    <submittedName>
        <fullName evidence="9">Membrane protein</fullName>
    </submittedName>
</protein>
<accession>A0A0I9UP37</accession>
<dbReference type="EMBL" id="LDPR01000002">
    <property type="protein sequence ID" value="KLO38529.1"/>
    <property type="molecule type" value="Genomic_DNA"/>
</dbReference>
<keyword evidence="3 8" id="KW-0812">Transmembrane</keyword>
<keyword evidence="10" id="KW-1185">Reference proteome</keyword>
<dbReference type="InterPro" id="IPR011701">
    <property type="entry name" value="MFS"/>
</dbReference>
<dbReference type="PANTHER" id="PTHR23513">
    <property type="entry name" value="INTEGRAL MEMBRANE EFFLUX PROTEIN-RELATED"/>
    <property type="match status" value="1"/>
</dbReference>
<keyword evidence="5 8" id="KW-0472">Membrane</keyword>
<name>A0A0I9UP37_9MYCO</name>
<keyword evidence="2" id="KW-1003">Cell membrane</keyword>
<feature type="transmembrane region" description="Helical" evidence="8">
    <location>
        <begin position="295"/>
        <end position="315"/>
    </location>
</feature>
<feature type="transmembrane region" description="Helical" evidence="8">
    <location>
        <begin position="529"/>
        <end position="558"/>
    </location>
</feature>
<comment type="caution">
    <text evidence="9">The sequence shown here is derived from an EMBL/GenBank/DDBJ whole genome shotgun (WGS) entry which is preliminary data.</text>
</comment>
<comment type="similarity">
    <text evidence="6">To M.leprae ML2143.</text>
</comment>
<evidence type="ECO:0000256" key="3">
    <source>
        <dbReference type="ARBA" id="ARBA00022692"/>
    </source>
</evidence>
<dbReference type="PATRIC" id="fig|29311.18.peg.3542"/>
<dbReference type="GO" id="GO:0022857">
    <property type="term" value="F:transmembrane transporter activity"/>
    <property type="evidence" value="ECO:0007669"/>
    <property type="project" value="InterPro"/>
</dbReference>
<dbReference type="FunFam" id="1.20.1250.20:FF:000362">
    <property type="entry name" value="Major Facilitator Superfamily protein"/>
    <property type="match status" value="1"/>
</dbReference>
<feature type="transmembrane region" description="Helical" evidence="8">
    <location>
        <begin position="393"/>
        <end position="413"/>
    </location>
</feature>
<feature type="transmembrane region" description="Helical" evidence="8">
    <location>
        <begin position="225"/>
        <end position="243"/>
    </location>
</feature>
<dbReference type="AlphaFoldDB" id="A0A0I9UP37"/>
<dbReference type="GO" id="GO:0005886">
    <property type="term" value="C:plasma membrane"/>
    <property type="evidence" value="ECO:0007669"/>
    <property type="project" value="UniProtKB-SubCell"/>
</dbReference>
<dbReference type="Proteomes" id="UP000036334">
    <property type="component" value="Unassembled WGS sequence"/>
</dbReference>
<evidence type="ECO:0000256" key="8">
    <source>
        <dbReference type="SAM" id="Phobius"/>
    </source>
</evidence>
<gene>
    <name evidence="9" type="ORF">ABH38_03880</name>
</gene>
<dbReference type="Gene3D" id="1.20.1250.20">
    <property type="entry name" value="MFS general substrate transporter like domains"/>
    <property type="match status" value="1"/>
</dbReference>
<feature type="transmembrane region" description="Helical" evidence="8">
    <location>
        <begin position="321"/>
        <end position="342"/>
    </location>
</feature>
<feature type="transmembrane region" description="Helical" evidence="8">
    <location>
        <begin position="425"/>
        <end position="449"/>
    </location>
</feature>
<evidence type="ECO:0000256" key="2">
    <source>
        <dbReference type="ARBA" id="ARBA00022475"/>
    </source>
</evidence>
<organism evidence="9 10">
    <name type="scientific">Mycobacterium haemophilum</name>
    <dbReference type="NCBI Taxonomy" id="29311"/>
    <lineage>
        <taxon>Bacteria</taxon>
        <taxon>Bacillati</taxon>
        <taxon>Actinomycetota</taxon>
        <taxon>Actinomycetes</taxon>
        <taxon>Mycobacteriales</taxon>
        <taxon>Mycobacteriaceae</taxon>
        <taxon>Mycobacterium</taxon>
    </lineage>
</organism>
<dbReference type="CDD" id="cd06173">
    <property type="entry name" value="MFS_MefA_like"/>
    <property type="match status" value="1"/>
</dbReference>
<dbReference type="STRING" id="1202450.B586_05895"/>
<feature type="transmembrane region" description="Helical" evidence="8">
    <location>
        <begin position="163"/>
        <end position="188"/>
    </location>
</feature>
<reference evidence="9 10" key="1">
    <citation type="submission" date="2015-05" db="EMBL/GenBank/DDBJ databases">
        <title>Genome sequence of Mycobacterium haemophilum.</title>
        <authorList>
            <person name="Greninger A.L."/>
            <person name="Cunningham G."/>
            <person name="Miller S."/>
        </authorList>
    </citation>
    <scope>NUCLEOTIDE SEQUENCE [LARGE SCALE GENOMIC DNA]</scope>
    <source>
        <strain evidence="10">UC1</strain>
    </source>
</reference>
<dbReference type="SUPFAM" id="SSF103473">
    <property type="entry name" value="MFS general substrate transporter"/>
    <property type="match status" value="1"/>
</dbReference>
<evidence type="ECO:0000256" key="7">
    <source>
        <dbReference type="SAM" id="MobiDB-lite"/>
    </source>
</evidence>
<proteinExistence type="predicted"/>
<dbReference type="OrthoDB" id="5170137at2"/>
<dbReference type="InterPro" id="IPR036259">
    <property type="entry name" value="MFS_trans_sf"/>
</dbReference>
<keyword evidence="4 8" id="KW-1133">Transmembrane helix</keyword>
<feature type="transmembrane region" description="Helical" evidence="8">
    <location>
        <begin position="194"/>
        <end position="213"/>
    </location>
</feature>
<sequence length="598" mass="63407">MSGRRRDHPGRLASTPGRRTRTGSRDQHPGMANYPADGSDSQPAQRRRAPEQREQGAGQSDPARRRRAPERREQGAGQSDPARRPRPMPSANRYLPPLDQQQPKPQRDSAPPRGADPGERITVTRAAAQRSREMGYRMYWMVQRAATADGADKSGLTALTWPVVANFAVDSAMAVALANTLFFAAASGESKSKVALYLLITIAPFAVIAPLIGPALDRLQHGRRIALATSFALRTGLAALLIMNYDGATGSYPSMVLYPSALAMMVLSKSFSVLRSAVTPRVMPPSIDLVRVNSRLTVFGLLGGTIAGGAIAAGVEFVCAHLLKLPGALFVVVVITIAGALLSMRIPRWVEVTAGEVPATLSYHSHSEPLRRSWPEEVKKVGGRLRQPLGRNIITSLWGNCTIKVMVGFLFLYPAFVAKAHQANGWVQLGMLGLIGAAAAIGNFAGNFTSARLQLGRPAVLVVRCTVAVTVLALAAAVAGNLVMAAIATLITSGSSAIAKASLDASLQHDLPEESRASGFGRSESTLQLAWVLGGALGVMVYTDLWVGFTAVSALLILGLAQTVVSFRGDSLIPGLGGNRPVMVEQESTRRGAAVSPQ</sequence>
<evidence type="ECO:0000256" key="6">
    <source>
        <dbReference type="ARBA" id="ARBA00060966"/>
    </source>
</evidence>
<comment type="subcellular location">
    <subcellularLocation>
        <location evidence="1">Cell membrane</location>
        <topology evidence="1">Multi-pass membrane protein</topology>
    </subcellularLocation>
</comment>
<feature type="region of interest" description="Disordered" evidence="7">
    <location>
        <begin position="1"/>
        <end position="122"/>
    </location>
</feature>
<dbReference type="Pfam" id="PF07690">
    <property type="entry name" value="MFS_1"/>
    <property type="match status" value="1"/>
</dbReference>